<dbReference type="OrthoDB" id="1724008at2759"/>
<dbReference type="Proteomes" id="UP000224567">
    <property type="component" value="Unassembled WGS sequence"/>
</dbReference>
<organism evidence="1 2">
    <name type="scientific">Capsicum baccatum</name>
    <name type="common">Peruvian pepper</name>
    <dbReference type="NCBI Taxonomy" id="33114"/>
    <lineage>
        <taxon>Eukaryota</taxon>
        <taxon>Viridiplantae</taxon>
        <taxon>Streptophyta</taxon>
        <taxon>Embryophyta</taxon>
        <taxon>Tracheophyta</taxon>
        <taxon>Spermatophyta</taxon>
        <taxon>Magnoliopsida</taxon>
        <taxon>eudicotyledons</taxon>
        <taxon>Gunneridae</taxon>
        <taxon>Pentapetalae</taxon>
        <taxon>asterids</taxon>
        <taxon>lamiids</taxon>
        <taxon>Solanales</taxon>
        <taxon>Solanaceae</taxon>
        <taxon>Solanoideae</taxon>
        <taxon>Capsiceae</taxon>
        <taxon>Capsicum</taxon>
    </lineage>
</organism>
<accession>A0A2G2WJL2</accession>
<comment type="caution">
    <text evidence="1">The sequence shown here is derived from an EMBL/GenBank/DDBJ whole genome shotgun (WGS) entry which is preliminary data.</text>
</comment>
<keyword evidence="2" id="KW-1185">Reference proteome</keyword>
<reference evidence="2" key="2">
    <citation type="journal article" date="2017" name="J. Anim. Genet.">
        <title>Multiple reference genome sequences of hot pepper reveal the massive evolution of plant disease resistance genes by retroduplication.</title>
        <authorList>
            <person name="Kim S."/>
            <person name="Park J."/>
            <person name="Yeom S.-I."/>
            <person name="Kim Y.-M."/>
            <person name="Seo E."/>
            <person name="Kim K.-T."/>
            <person name="Kim M.-S."/>
            <person name="Lee J.M."/>
            <person name="Cheong K."/>
            <person name="Shin H.-S."/>
            <person name="Kim S.-B."/>
            <person name="Han K."/>
            <person name="Lee J."/>
            <person name="Park M."/>
            <person name="Lee H.-A."/>
            <person name="Lee H.-Y."/>
            <person name="Lee Y."/>
            <person name="Oh S."/>
            <person name="Lee J.H."/>
            <person name="Choi E."/>
            <person name="Choi E."/>
            <person name="Lee S.E."/>
            <person name="Jeon J."/>
            <person name="Kim H."/>
            <person name="Choi G."/>
            <person name="Song H."/>
            <person name="Lee J."/>
            <person name="Lee S.-C."/>
            <person name="Kwon J.-K."/>
            <person name="Lee H.-Y."/>
            <person name="Koo N."/>
            <person name="Hong Y."/>
            <person name="Kim R.W."/>
            <person name="Kang W.-H."/>
            <person name="Huh J.H."/>
            <person name="Kang B.-C."/>
            <person name="Yang T.-J."/>
            <person name="Lee Y.-H."/>
            <person name="Bennetzen J.L."/>
            <person name="Choi D."/>
        </authorList>
    </citation>
    <scope>NUCLEOTIDE SEQUENCE [LARGE SCALE GENOMIC DNA]</scope>
    <source>
        <strain evidence="2">cv. PBC81</strain>
    </source>
</reference>
<evidence type="ECO:0000313" key="2">
    <source>
        <dbReference type="Proteomes" id="UP000224567"/>
    </source>
</evidence>
<dbReference type="AlphaFoldDB" id="A0A2G2WJL2"/>
<dbReference type="EMBL" id="MLFT02000006">
    <property type="protein sequence ID" value="PHT45437.1"/>
    <property type="molecule type" value="Genomic_DNA"/>
</dbReference>
<evidence type="ECO:0000313" key="1">
    <source>
        <dbReference type="EMBL" id="PHT45437.1"/>
    </source>
</evidence>
<proteinExistence type="predicted"/>
<sequence length="128" mass="14093">MDKSYSRDNRQSSPRAHIDRKVWHLDVGSSPPGAVVCSKGRDGHPLKRDGCYGVGNKFLELEIDFVNLVMDPVDLGIDFMDLEMDFVGLGVDFVDVKHLGCSLDGVLDSMNWWIIDYGIYGQLGSGGG</sequence>
<gene>
    <name evidence="1" type="ORF">CQW23_14595</name>
</gene>
<reference evidence="1 2" key="1">
    <citation type="journal article" date="2017" name="Genome Biol.">
        <title>New reference genome sequences of hot pepper reveal the massive evolution of plant disease-resistance genes by retroduplication.</title>
        <authorList>
            <person name="Kim S."/>
            <person name="Park J."/>
            <person name="Yeom S.I."/>
            <person name="Kim Y.M."/>
            <person name="Seo E."/>
            <person name="Kim K.T."/>
            <person name="Kim M.S."/>
            <person name="Lee J.M."/>
            <person name="Cheong K."/>
            <person name="Shin H.S."/>
            <person name="Kim S.B."/>
            <person name="Han K."/>
            <person name="Lee J."/>
            <person name="Park M."/>
            <person name="Lee H.A."/>
            <person name="Lee H.Y."/>
            <person name="Lee Y."/>
            <person name="Oh S."/>
            <person name="Lee J.H."/>
            <person name="Choi E."/>
            <person name="Choi E."/>
            <person name="Lee S.E."/>
            <person name="Jeon J."/>
            <person name="Kim H."/>
            <person name="Choi G."/>
            <person name="Song H."/>
            <person name="Lee J."/>
            <person name="Lee S.C."/>
            <person name="Kwon J.K."/>
            <person name="Lee H.Y."/>
            <person name="Koo N."/>
            <person name="Hong Y."/>
            <person name="Kim R.W."/>
            <person name="Kang W.H."/>
            <person name="Huh J.H."/>
            <person name="Kang B.C."/>
            <person name="Yang T.J."/>
            <person name="Lee Y.H."/>
            <person name="Bennetzen J.L."/>
            <person name="Choi D."/>
        </authorList>
    </citation>
    <scope>NUCLEOTIDE SEQUENCE [LARGE SCALE GENOMIC DNA]</scope>
    <source>
        <strain evidence="2">cv. PBC81</strain>
    </source>
</reference>
<protein>
    <submittedName>
        <fullName evidence="1">Uncharacterized protein</fullName>
    </submittedName>
</protein>
<name>A0A2G2WJL2_CAPBA</name>